<feature type="domain" description="VTT" evidence="3">
    <location>
        <begin position="31"/>
        <end position="156"/>
    </location>
</feature>
<sequence>MVQDKILQLIEIYGYIGMFFALVFGIVGLPIPDEILLVFAGFLVSQGKLDYFLLIIVSFIGSVIGISTSFFIGYCLGWPFLEKYGKYFHIKQKSFSKVEKWYKRYGKYAIIIGYFIPGVRQLNAYYAGITKKSYKQFSIYAYFGGFIWVTTFITMGIVVGKRWCVWSRNFHKFTLFMFLSLCIGLSIYYVVRKIKKRFI</sequence>
<organism evidence="4 5">
    <name type="scientific">Marinisporobacter balticus</name>
    <dbReference type="NCBI Taxonomy" id="2018667"/>
    <lineage>
        <taxon>Bacteria</taxon>
        <taxon>Bacillati</taxon>
        <taxon>Bacillota</taxon>
        <taxon>Clostridia</taxon>
        <taxon>Peptostreptococcales</taxon>
        <taxon>Thermotaleaceae</taxon>
        <taxon>Marinisporobacter</taxon>
    </lineage>
</organism>
<dbReference type="GO" id="GO:0005886">
    <property type="term" value="C:plasma membrane"/>
    <property type="evidence" value="ECO:0007669"/>
    <property type="project" value="TreeGrafter"/>
</dbReference>
<reference evidence="4 5" key="1">
    <citation type="submission" date="2019-03" db="EMBL/GenBank/DDBJ databases">
        <title>Genomic Encyclopedia of Type Strains, Phase IV (KMG-IV): sequencing the most valuable type-strain genomes for metagenomic binning, comparative biology and taxonomic classification.</title>
        <authorList>
            <person name="Goeker M."/>
        </authorList>
    </citation>
    <scope>NUCLEOTIDE SEQUENCE [LARGE SCALE GENOMIC DNA]</scope>
    <source>
        <strain evidence="4 5">DSM 102940</strain>
    </source>
</reference>
<feature type="transmembrane region" description="Helical" evidence="2">
    <location>
        <begin position="170"/>
        <end position="191"/>
    </location>
</feature>
<comment type="caution">
    <text evidence="4">The sequence shown here is derived from an EMBL/GenBank/DDBJ whole genome shotgun (WGS) entry which is preliminary data.</text>
</comment>
<dbReference type="InterPro" id="IPR032816">
    <property type="entry name" value="VTT_dom"/>
</dbReference>
<keyword evidence="2" id="KW-0812">Transmembrane</keyword>
<evidence type="ECO:0000259" key="3">
    <source>
        <dbReference type="Pfam" id="PF09335"/>
    </source>
</evidence>
<dbReference type="AlphaFoldDB" id="A0A4R2KQ12"/>
<proteinExistence type="inferred from homology"/>
<comment type="similarity">
    <text evidence="1">Belongs to the DedA family.</text>
</comment>
<dbReference type="PANTHER" id="PTHR42709">
    <property type="entry name" value="ALKALINE PHOSPHATASE LIKE PROTEIN"/>
    <property type="match status" value="1"/>
</dbReference>
<feature type="transmembrane region" description="Helical" evidence="2">
    <location>
        <begin position="12"/>
        <end position="31"/>
    </location>
</feature>
<evidence type="ECO:0000256" key="1">
    <source>
        <dbReference type="ARBA" id="ARBA00010792"/>
    </source>
</evidence>
<feature type="transmembrane region" description="Helical" evidence="2">
    <location>
        <begin position="139"/>
        <end position="158"/>
    </location>
</feature>
<feature type="transmembrane region" description="Helical" evidence="2">
    <location>
        <begin position="51"/>
        <end position="81"/>
    </location>
</feature>
<dbReference type="RefSeq" id="WP_207669664.1">
    <property type="nucleotide sequence ID" value="NZ_SLWV01000011.1"/>
</dbReference>
<gene>
    <name evidence="4" type="ORF">EV214_11119</name>
</gene>
<dbReference type="PANTHER" id="PTHR42709:SF9">
    <property type="entry name" value="ALKALINE PHOSPHATASE LIKE PROTEIN"/>
    <property type="match status" value="1"/>
</dbReference>
<evidence type="ECO:0000313" key="5">
    <source>
        <dbReference type="Proteomes" id="UP000294919"/>
    </source>
</evidence>
<dbReference type="Pfam" id="PF09335">
    <property type="entry name" value="VTT_dom"/>
    <property type="match status" value="1"/>
</dbReference>
<evidence type="ECO:0000313" key="4">
    <source>
        <dbReference type="EMBL" id="TCO74757.1"/>
    </source>
</evidence>
<dbReference type="InterPro" id="IPR051311">
    <property type="entry name" value="DedA_domain"/>
</dbReference>
<name>A0A4R2KQ12_9FIRM</name>
<protein>
    <submittedName>
        <fullName evidence="4">Membrane protein DedA with SNARE-associated domain</fullName>
    </submittedName>
</protein>
<accession>A0A4R2KQ12</accession>
<dbReference type="Proteomes" id="UP000294919">
    <property type="component" value="Unassembled WGS sequence"/>
</dbReference>
<dbReference type="EMBL" id="SLWV01000011">
    <property type="protein sequence ID" value="TCO74757.1"/>
    <property type="molecule type" value="Genomic_DNA"/>
</dbReference>
<evidence type="ECO:0000256" key="2">
    <source>
        <dbReference type="SAM" id="Phobius"/>
    </source>
</evidence>
<keyword evidence="5" id="KW-1185">Reference proteome</keyword>
<keyword evidence="2" id="KW-0472">Membrane</keyword>
<keyword evidence="2" id="KW-1133">Transmembrane helix</keyword>